<dbReference type="PANTHER" id="PTHR12526">
    <property type="entry name" value="GLYCOSYLTRANSFERASE"/>
    <property type="match status" value="1"/>
</dbReference>
<protein>
    <submittedName>
        <fullName evidence="2">N, N'-diacetylbacillosaminyl-diphospho-undecaprenol alpha-1,3-N-acetylgalactosaminyltransferase</fullName>
        <ecNumber evidence="2">2.4.1.290</ecNumber>
    </submittedName>
</protein>
<comment type="caution">
    <text evidence="2">The sequence shown here is derived from an EMBL/GenBank/DDBJ whole genome shotgun (WGS) entry which is preliminary data.</text>
</comment>
<accession>A0ABU2E249</accession>
<dbReference type="Gene3D" id="3.40.50.2000">
    <property type="entry name" value="Glycogen Phosphorylase B"/>
    <property type="match status" value="2"/>
</dbReference>
<dbReference type="Pfam" id="PF13579">
    <property type="entry name" value="Glyco_trans_4_4"/>
    <property type="match status" value="1"/>
</dbReference>
<dbReference type="Proteomes" id="UP001248067">
    <property type="component" value="Unassembled WGS sequence"/>
</dbReference>
<keyword evidence="2" id="KW-0808">Transferase</keyword>
<sequence>MQNHKKRSGRKVVLFANTDWYLYNFRLSLANTLREMGYEVVMLSPDGPYGQKLCELGFRWERAPLNRRSLNPFREIGFVWWLSRFFRRESPTIVHSFTIKCAVYGAFAGRVAGVPARVNAVAGMGYVFTSRDAKARVLRPILRQIMRLTLNAKRSMLILQNPDDVRLFKSAGLVDEDRIRLIKGSGVNCRRFVARGWDHGEKRPLRVLLAARLQWDKGIAEYVEAARTLIKEGRDVRFFLAGGVDKGNPAVIDESIVREWVDEGVLEWLGHVDDMAKLFPSMDVMALPSYREGLPKGLIEAGACALALVTTDVPGCREVVQNNGVDGLLIEVRNAHALAEAIRQLDDDRMLARSLGLKAREKALVEFDEEKVIAATIGVYEELV</sequence>
<dbReference type="GO" id="GO:0102335">
    <property type="term" value="F:N,N'-diacetylbacillosaminyl-diphospho-undecaprenol alpha-1,3-N-acetylgalactosaminyltransferase activity"/>
    <property type="evidence" value="ECO:0007669"/>
    <property type="project" value="UniProtKB-EC"/>
</dbReference>
<dbReference type="InterPro" id="IPR028098">
    <property type="entry name" value="Glyco_trans_4-like_N"/>
</dbReference>
<evidence type="ECO:0000313" key="3">
    <source>
        <dbReference type="Proteomes" id="UP001248067"/>
    </source>
</evidence>
<dbReference type="EMBL" id="VJSY01000015">
    <property type="protein sequence ID" value="MDR8753924.1"/>
    <property type="molecule type" value="Genomic_DNA"/>
</dbReference>
<evidence type="ECO:0000259" key="1">
    <source>
        <dbReference type="Pfam" id="PF13579"/>
    </source>
</evidence>
<dbReference type="CDD" id="cd03808">
    <property type="entry name" value="GT4_CapM-like"/>
    <property type="match status" value="1"/>
</dbReference>
<dbReference type="PANTHER" id="PTHR12526:SF638">
    <property type="entry name" value="SPORE COAT PROTEIN SA"/>
    <property type="match status" value="1"/>
</dbReference>
<feature type="domain" description="Glycosyltransferase subfamily 4-like N-terminal" evidence="1">
    <location>
        <begin position="27"/>
        <end position="182"/>
    </location>
</feature>
<name>A0ABU2E249_9BURK</name>
<gene>
    <name evidence="2" type="primary">pglA_1</name>
    <name evidence="2" type="ORF">FEQ00_02345</name>
</gene>
<evidence type="ECO:0000313" key="2">
    <source>
        <dbReference type="EMBL" id="MDR8753924.1"/>
    </source>
</evidence>
<dbReference type="EC" id="2.4.1.290" evidence="2"/>
<proteinExistence type="predicted"/>
<dbReference type="SUPFAM" id="SSF53756">
    <property type="entry name" value="UDP-Glycosyltransferase/glycogen phosphorylase"/>
    <property type="match status" value="1"/>
</dbReference>
<dbReference type="RefSeq" id="WP_175895771.1">
    <property type="nucleotide sequence ID" value="NZ_CADFDQ010000013.1"/>
</dbReference>
<keyword evidence="3" id="KW-1185">Reference proteome</keyword>
<reference evidence="2 3" key="1">
    <citation type="submission" date="2019-06" db="EMBL/GenBank/DDBJ databases">
        <title>Evolution of Burkholderia multivorans in the lungs of Cystic Fibrosis patients.</title>
        <authorList>
            <person name="Moreira L.M."/>
        </authorList>
    </citation>
    <scope>NUCLEOTIDE SEQUENCE [LARGE SCALE GENOMIC DNA]</scope>
    <source>
        <strain evidence="2 3">VC13239</strain>
    </source>
</reference>
<organism evidence="2 3">
    <name type="scientific">Burkholderia pseudomultivorans</name>
    <dbReference type="NCBI Taxonomy" id="1207504"/>
    <lineage>
        <taxon>Bacteria</taxon>
        <taxon>Pseudomonadati</taxon>
        <taxon>Pseudomonadota</taxon>
        <taxon>Betaproteobacteria</taxon>
        <taxon>Burkholderiales</taxon>
        <taxon>Burkholderiaceae</taxon>
        <taxon>Burkholderia</taxon>
        <taxon>Burkholderia cepacia complex</taxon>
    </lineage>
</organism>
<keyword evidence="2" id="KW-0328">Glycosyltransferase</keyword>
<dbReference type="Pfam" id="PF13692">
    <property type="entry name" value="Glyco_trans_1_4"/>
    <property type="match status" value="1"/>
</dbReference>